<dbReference type="RefSeq" id="WP_246967221.1">
    <property type="nucleotide sequence ID" value="NZ_JAKGAN010000001.1"/>
</dbReference>
<evidence type="ECO:0000256" key="1">
    <source>
        <dbReference type="SAM" id="Phobius"/>
    </source>
</evidence>
<gene>
    <name evidence="2" type="ORF">ACFO0U_04845</name>
</gene>
<keyword evidence="3" id="KW-1185">Reference proteome</keyword>
<keyword evidence="1" id="KW-1133">Transmembrane helix</keyword>
<name>A0ABV9CZ59_9GAMM</name>
<keyword evidence="1" id="KW-0472">Membrane</keyword>
<proteinExistence type="predicted"/>
<evidence type="ECO:0000313" key="2">
    <source>
        <dbReference type="EMBL" id="MFC4538105.1"/>
    </source>
</evidence>
<sequence>MAFFDTLINNVKNVRAALISLLSIALTIYFYPYANERLPSLGEYVLFLSVFGLFFCFSVCFIFLCERVLAWINGFWKKRKQRMQYNEKLRLKKMSLNEAIPQLPKKQRMLLYVLYEDVLDLEVDSDVNSLASQGVLIRTMSTGVLSNCYKLNPDYKDVVDKHKDSIYEEECVPWIIKFLDLNEINILRSFYQDMHGFSDDGVIRLGSRNAIDSLKDNGCVIVEENQGSYSIRLDEKFGPAFSRVEGFGDPIHDALRVVIS</sequence>
<organism evidence="2 3">
    <name type="scientific">Chromohalobacter sarecensis</name>
    <dbReference type="NCBI Taxonomy" id="245294"/>
    <lineage>
        <taxon>Bacteria</taxon>
        <taxon>Pseudomonadati</taxon>
        <taxon>Pseudomonadota</taxon>
        <taxon>Gammaproteobacteria</taxon>
        <taxon>Oceanospirillales</taxon>
        <taxon>Halomonadaceae</taxon>
        <taxon>Chromohalobacter</taxon>
    </lineage>
</organism>
<feature type="transmembrane region" description="Helical" evidence="1">
    <location>
        <begin position="44"/>
        <end position="72"/>
    </location>
</feature>
<dbReference type="Proteomes" id="UP001596030">
    <property type="component" value="Unassembled WGS sequence"/>
</dbReference>
<accession>A0ABV9CZ59</accession>
<evidence type="ECO:0000313" key="3">
    <source>
        <dbReference type="Proteomes" id="UP001596030"/>
    </source>
</evidence>
<feature type="transmembrane region" description="Helical" evidence="1">
    <location>
        <begin position="12"/>
        <end position="32"/>
    </location>
</feature>
<protein>
    <submittedName>
        <fullName evidence="2">Uncharacterized protein</fullName>
    </submittedName>
</protein>
<comment type="caution">
    <text evidence="2">The sequence shown here is derived from an EMBL/GenBank/DDBJ whole genome shotgun (WGS) entry which is preliminary data.</text>
</comment>
<reference evidence="3" key="1">
    <citation type="journal article" date="2019" name="Int. J. Syst. Evol. Microbiol.">
        <title>The Global Catalogue of Microorganisms (GCM) 10K type strain sequencing project: providing services to taxonomists for standard genome sequencing and annotation.</title>
        <authorList>
            <consortium name="The Broad Institute Genomics Platform"/>
            <consortium name="The Broad Institute Genome Sequencing Center for Infectious Disease"/>
            <person name="Wu L."/>
            <person name="Ma J."/>
        </authorList>
    </citation>
    <scope>NUCLEOTIDE SEQUENCE [LARGE SCALE GENOMIC DNA]</scope>
    <source>
        <strain evidence="3">CGMCC 1.12121</strain>
    </source>
</reference>
<dbReference type="EMBL" id="JBHSEU010000010">
    <property type="protein sequence ID" value="MFC4538105.1"/>
    <property type="molecule type" value="Genomic_DNA"/>
</dbReference>
<keyword evidence="1" id="KW-0812">Transmembrane</keyword>